<dbReference type="GeneID" id="24258080"/>
<evidence type="ECO:0000256" key="5">
    <source>
        <dbReference type="ARBA" id="ARBA00023002"/>
    </source>
</evidence>
<keyword evidence="10" id="KW-1185">Reference proteome</keyword>
<evidence type="ECO:0000256" key="4">
    <source>
        <dbReference type="ARBA" id="ARBA00022827"/>
    </source>
</evidence>
<dbReference type="GO" id="GO:0016614">
    <property type="term" value="F:oxidoreductase activity, acting on CH-OH group of donors"/>
    <property type="evidence" value="ECO:0007669"/>
    <property type="project" value="InterPro"/>
</dbReference>
<evidence type="ECO:0000313" key="10">
    <source>
        <dbReference type="Proteomes" id="UP000028181"/>
    </source>
</evidence>
<dbReference type="HOGENOM" id="CLU_008878_4_2_5"/>
<feature type="domain" description="Glucose-methanol-choline oxidoreductase N-terminal" evidence="7">
    <location>
        <begin position="75"/>
        <end position="291"/>
    </location>
</feature>
<reference evidence="10" key="1">
    <citation type="journal article" date="2014" name="BMC Genomics">
        <title>Genome sequencing of two Neorhizobium galegae strains reveals a noeT gene responsible for the unusual acetylation of the nodulation factors.</title>
        <authorList>
            <person name="Osterman J."/>
            <person name="Marsh J."/>
            <person name="Laine P.K."/>
            <person name="Zeng Z."/>
            <person name="Alatalo E."/>
            <person name="Sullivan J.T."/>
            <person name="Young J.P."/>
            <person name="Thomas-Oates J."/>
            <person name="Paulin L."/>
            <person name="Lindstrom K."/>
        </authorList>
    </citation>
    <scope>NUCLEOTIDE SEQUENCE [LARGE SCALE GENOMIC DNA]</scope>
    <source>
        <strain evidence="10">HAMBI 540</strain>
    </source>
</reference>
<dbReference type="Proteomes" id="UP000028181">
    <property type="component" value="Chromosome I"/>
</dbReference>
<accession>A0A068SX10</accession>
<dbReference type="RefSeq" id="WP_051909496.1">
    <property type="nucleotide sequence ID" value="NZ_HG938353.1"/>
</dbReference>
<dbReference type="OrthoDB" id="9798604at2"/>
<dbReference type="PANTHER" id="PTHR42784:SF1">
    <property type="entry name" value="PYRANOSE 2-OXIDASE"/>
    <property type="match status" value="1"/>
</dbReference>
<gene>
    <name evidence="9" type="ORF">RG540_CH34610</name>
</gene>
<feature type="domain" description="Glucose-methanol-choline oxidoreductase C-terminal" evidence="8">
    <location>
        <begin position="389"/>
        <end position="500"/>
    </location>
</feature>
<protein>
    <submittedName>
        <fullName evidence="9">Glucose-methanol-choline oxidoreductase</fullName>
    </submittedName>
</protein>
<feature type="compositionally biased region" description="Acidic residues" evidence="6">
    <location>
        <begin position="41"/>
        <end position="51"/>
    </location>
</feature>
<proteinExistence type="inferred from homology"/>
<dbReference type="InterPro" id="IPR051473">
    <property type="entry name" value="P2Ox-like"/>
</dbReference>
<keyword evidence="3" id="KW-0285">Flavoprotein</keyword>
<keyword evidence="5" id="KW-0560">Oxidoreductase</keyword>
<dbReference type="AlphaFoldDB" id="A0A068SX10"/>
<dbReference type="GO" id="GO:0050660">
    <property type="term" value="F:flavin adenine dinucleotide binding"/>
    <property type="evidence" value="ECO:0007669"/>
    <property type="project" value="InterPro"/>
</dbReference>
<sequence length="529" mass="58396">MEFEWDVAIVGAGMGGAAMGYALATAGYRVLFIEKGLAEFPQDEDDDPDSPDEAKRLRNGRWPQQISGTVDAHPVRFFPALGCGVGGSTLIYAAALERFSPSDFKIVDKSGRSAWPIGYENLEPFYRKAEGLLHVRGSQDPLQPQSDVIEPPAMTRCDQHFFDSAQSNGMHPYRVHTACRYIDGCSQCGGFICHQSCKQDARRAFVEPALATGNAMIIDQCSVEKISADDQAVTQLSCRKNGNELAIVAKLYVLAAGALSTPLLLLNSTNEFWPNGLANTSDLVGRNLMFHASDFFAVWPRGRTRVSEPGKAIGLRDFYEYQGLKLGVIQSTGLTATANNVLHFLKSLIDRNGWIWLKPLKPFMRIPAMIGALISGNATIFTSILEDLPYPENRVRPDPEDPARMYFEYTIHAELRQRMQAFRKLYRKAFKWHRMMMLGSEVNLNYGHACGTCRFGSDPSTAVLDTNNRVHDLDNLYVVDASFFPTSGGANPSLTVAANALRVAEHIAQKLSATRTNLTEAEVVPDPTS</sequence>
<evidence type="ECO:0000256" key="1">
    <source>
        <dbReference type="ARBA" id="ARBA00001974"/>
    </source>
</evidence>
<dbReference type="InterPro" id="IPR000172">
    <property type="entry name" value="GMC_OxRdtase_N"/>
</dbReference>
<dbReference type="SUPFAM" id="SSF51905">
    <property type="entry name" value="FAD/NAD(P)-binding domain"/>
    <property type="match status" value="1"/>
</dbReference>
<dbReference type="Pfam" id="PF05199">
    <property type="entry name" value="GMC_oxred_C"/>
    <property type="match status" value="1"/>
</dbReference>
<evidence type="ECO:0000259" key="8">
    <source>
        <dbReference type="Pfam" id="PF05199"/>
    </source>
</evidence>
<evidence type="ECO:0000256" key="2">
    <source>
        <dbReference type="ARBA" id="ARBA00010790"/>
    </source>
</evidence>
<comment type="cofactor">
    <cofactor evidence="1">
        <name>FAD</name>
        <dbReference type="ChEBI" id="CHEBI:57692"/>
    </cofactor>
</comment>
<dbReference type="InterPro" id="IPR007867">
    <property type="entry name" value="GMC_OxRtase_C"/>
</dbReference>
<dbReference type="EMBL" id="HG938353">
    <property type="protein sequence ID" value="CDN49625.1"/>
    <property type="molecule type" value="Genomic_DNA"/>
</dbReference>
<evidence type="ECO:0000256" key="6">
    <source>
        <dbReference type="SAM" id="MobiDB-lite"/>
    </source>
</evidence>
<dbReference type="KEGG" id="ngg:RG540_CH34610"/>
<comment type="similarity">
    <text evidence="2">Belongs to the GMC oxidoreductase family.</text>
</comment>
<feature type="region of interest" description="Disordered" evidence="6">
    <location>
        <begin position="41"/>
        <end position="61"/>
    </location>
</feature>
<dbReference type="PANTHER" id="PTHR42784">
    <property type="entry name" value="PYRANOSE 2-OXIDASE"/>
    <property type="match status" value="1"/>
</dbReference>
<dbReference type="Gene3D" id="3.50.50.60">
    <property type="entry name" value="FAD/NAD(P)-binding domain"/>
    <property type="match status" value="2"/>
</dbReference>
<name>A0A068SX10_NEOGA</name>
<evidence type="ECO:0000256" key="3">
    <source>
        <dbReference type="ARBA" id="ARBA00022630"/>
    </source>
</evidence>
<dbReference type="InterPro" id="IPR036188">
    <property type="entry name" value="FAD/NAD-bd_sf"/>
</dbReference>
<evidence type="ECO:0000259" key="7">
    <source>
        <dbReference type="Pfam" id="PF00732"/>
    </source>
</evidence>
<dbReference type="Pfam" id="PF00732">
    <property type="entry name" value="GMC_oxred_N"/>
    <property type="match status" value="1"/>
</dbReference>
<evidence type="ECO:0000313" key="9">
    <source>
        <dbReference type="EMBL" id="CDN49625.1"/>
    </source>
</evidence>
<keyword evidence="4" id="KW-0274">FAD</keyword>
<organism evidence="9 10">
    <name type="scientific">Neorhizobium galegae bv. orientalis str. HAMBI 540</name>
    <dbReference type="NCBI Taxonomy" id="1028800"/>
    <lineage>
        <taxon>Bacteria</taxon>
        <taxon>Pseudomonadati</taxon>
        <taxon>Pseudomonadota</taxon>
        <taxon>Alphaproteobacteria</taxon>
        <taxon>Hyphomicrobiales</taxon>
        <taxon>Rhizobiaceae</taxon>
        <taxon>Rhizobium/Agrobacterium group</taxon>
        <taxon>Neorhizobium</taxon>
    </lineage>
</organism>
<dbReference type="PATRIC" id="fig|1028800.3.peg.3518"/>
<dbReference type="eggNOG" id="COG2303">
    <property type="taxonomic scope" value="Bacteria"/>
</dbReference>